<dbReference type="RefSeq" id="WP_023370529.1">
    <property type="nucleotide sequence ID" value="NZ_CECR01000049.1"/>
</dbReference>
<proteinExistence type="predicted"/>
<protein>
    <submittedName>
        <fullName evidence="2">Uncharacterized protein</fullName>
    </submittedName>
</protein>
<organism evidence="2 3">
    <name type="scientific">Streptococcus suis</name>
    <dbReference type="NCBI Taxonomy" id="1307"/>
    <lineage>
        <taxon>Bacteria</taxon>
        <taxon>Bacillati</taxon>
        <taxon>Bacillota</taxon>
        <taxon>Bacilli</taxon>
        <taxon>Lactobacillales</taxon>
        <taxon>Streptococcaceae</taxon>
        <taxon>Streptococcus</taxon>
    </lineage>
</organism>
<reference evidence="2 3" key="1">
    <citation type="submission" date="2016-02" db="EMBL/GenBank/DDBJ databases">
        <authorList>
            <consortium name="Pathogen Informatics"/>
        </authorList>
    </citation>
    <scope>NUCLEOTIDE SEQUENCE [LARGE SCALE GENOMIC DNA]</scope>
    <source>
        <strain evidence="2 3">LOLA-SS005</strain>
    </source>
</reference>
<gene>
    <name evidence="2" type="ORF">ERS132356_01623</name>
</gene>
<name>A0A822VNC4_STRSU</name>
<comment type="caution">
    <text evidence="2">The sequence shown here is derived from an EMBL/GenBank/DDBJ whole genome shotgun (WGS) entry which is preliminary data.</text>
</comment>
<dbReference type="Proteomes" id="UP000075041">
    <property type="component" value="Unassembled WGS sequence"/>
</dbReference>
<dbReference type="EMBL" id="FIFJ01000021">
    <property type="protein sequence ID" value="CYU15902.1"/>
    <property type="molecule type" value="Genomic_DNA"/>
</dbReference>
<evidence type="ECO:0000313" key="2">
    <source>
        <dbReference type="EMBL" id="CYU15902.1"/>
    </source>
</evidence>
<sequence>MNGYEFMARHPFLTAFIVWVACTYFAECIKYLSGYKEGRDEQEDKEKEGKTS</sequence>
<keyword evidence="1" id="KW-1133">Transmembrane helix</keyword>
<keyword evidence="1" id="KW-0472">Membrane</keyword>
<accession>A0A822VNC4</accession>
<keyword evidence="1" id="KW-0812">Transmembrane</keyword>
<dbReference type="AlphaFoldDB" id="A0A822VNC4"/>
<feature type="transmembrane region" description="Helical" evidence="1">
    <location>
        <begin position="12"/>
        <end position="32"/>
    </location>
</feature>
<evidence type="ECO:0000256" key="1">
    <source>
        <dbReference type="SAM" id="Phobius"/>
    </source>
</evidence>
<evidence type="ECO:0000313" key="3">
    <source>
        <dbReference type="Proteomes" id="UP000075041"/>
    </source>
</evidence>